<name>A0A9N7VFT2_PLEPL</name>
<protein>
    <submittedName>
        <fullName evidence="2">Uncharacterized protein</fullName>
    </submittedName>
</protein>
<comment type="caution">
    <text evidence="2">The sequence shown here is derived from an EMBL/GenBank/DDBJ whole genome shotgun (WGS) entry which is preliminary data.</text>
</comment>
<organism evidence="2 3">
    <name type="scientific">Pleuronectes platessa</name>
    <name type="common">European plaice</name>
    <dbReference type="NCBI Taxonomy" id="8262"/>
    <lineage>
        <taxon>Eukaryota</taxon>
        <taxon>Metazoa</taxon>
        <taxon>Chordata</taxon>
        <taxon>Craniata</taxon>
        <taxon>Vertebrata</taxon>
        <taxon>Euteleostomi</taxon>
        <taxon>Actinopterygii</taxon>
        <taxon>Neopterygii</taxon>
        <taxon>Teleostei</taxon>
        <taxon>Neoteleostei</taxon>
        <taxon>Acanthomorphata</taxon>
        <taxon>Carangaria</taxon>
        <taxon>Pleuronectiformes</taxon>
        <taxon>Pleuronectoidei</taxon>
        <taxon>Pleuronectidae</taxon>
        <taxon>Pleuronectes</taxon>
    </lineage>
</organism>
<accession>A0A9N7VFT2</accession>
<proteinExistence type="predicted"/>
<sequence>MSVTVIAHESTHENTPSSSPTPQPPSPLLLAPGPPCSRETDESAAGARLLVPSDQLPLMFCPAAAARPSPPTGPHPQKGSRLRFENESCRAGGCVPLSRKDNKETQEHPTVTLTCFTGDPESLQQSLNQVQTQFQAPSR</sequence>
<reference evidence="2" key="1">
    <citation type="submission" date="2020-03" db="EMBL/GenBank/DDBJ databases">
        <authorList>
            <person name="Weist P."/>
        </authorList>
    </citation>
    <scope>NUCLEOTIDE SEQUENCE</scope>
</reference>
<keyword evidence="3" id="KW-1185">Reference proteome</keyword>
<dbReference type="EMBL" id="CADEAL010003984">
    <property type="protein sequence ID" value="CAB1448629.1"/>
    <property type="molecule type" value="Genomic_DNA"/>
</dbReference>
<evidence type="ECO:0000313" key="2">
    <source>
        <dbReference type="EMBL" id="CAB1448629.1"/>
    </source>
</evidence>
<evidence type="ECO:0000256" key="1">
    <source>
        <dbReference type="SAM" id="MobiDB-lite"/>
    </source>
</evidence>
<gene>
    <name evidence="2" type="ORF">PLEPLA_LOCUS36279</name>
</gene>
<feature type="region of interest" description="Disordered" evidence="1">
    <location>
        <begin position="1"/>
        <end position="45"/>
    </location>
</feature>
<feature type="compositionally biased region" description="Pro residues" evidence="1">
    <location>
        <begin position="19"/>
        <end position="35"/>
    </location>
</feature>
<feature type="region of interest" description="Disordered" evidence="1">
    <location>
        <begin position="63"/>
        <end position="85"/>
    </location>
</feature>
<evidence type="ECO:0000313" key="3">
    <source>
        <dbReference type="Proteomes" id="UP001153269"/>
    </source>
</evidence>
<dbReference type="AlphaFoldDB" id="A0A9N7VFT2"/>
<dbReference type="Proteomes" id="UP001153269">
    <property type="component" value="Unassembled WGS sequence"/>
</dbReference>